<dbReference type="PANTHER" id="PTHR46670">
    <property type="entry name" value="ENDO/EXONUCLEASE/PHOSPHATASE DOMAIN-CONTAINING PROTEIN"/>
    <property type="match status" value="1"/>
</dbReference>
<accession>A0AAV3YD58</accession>
<dbReference type="Pfam" id="PF14529">
    <property type="entry name" value="Exo_endo_phos_2"/>
    <property type="match status" value="1"/>
</dbReference>
<dbReference type="InterPro" id="IPR005135">
    <property type="entry name" value="Endo/exonuclease/phosphatase"/>
</dbReference>
<comment type="caution">
    <text evidence="2">The sequence shown here is derived from an EMBL/GenBank/DDBJ whole genome shotgun (WGS) entry which is preliminary data.</text>
</comment>
<dbReference type="EMBL" id="BLXT01000801">
    <property type="protein sequence ID" value="GFN80092.1"/>
    <property type="molecule type" value="Genomic_DNA"/>
</dbReference>
<dbReference type="Pfam" id="PF00078">
    <property type="entry name" value="RVT_1"/>
    <property type="match status" value="1"/>
</dbReference>
<keyword evidence="2" id="KW-0548">Nucleotidyltransferase</keyword>
<reference evidence="2 3" key="1">
    <citation type="journal article" date="2021" name="Elife">
        <title>Chloroplast acquisition without the gene transfer in kleptoplastic sea slugs, Plakobranchus ocellatus.</title>
        <authorList>
            <person name="Maeda T."/>
            <person name="Takahashi S."/>
            <person name="Yoshida T."/>
            <person name="Shimamura S."/>
            <person name="Takaki Y."/>
            <person name="Nagai Y."/>
            <person name="Toyoda A."/>
            <person name="Suzuki Y."/>
            <person name="Arimoto A."/>
            <person name="Ishii H."/>
            <person name="Satoh N."/>
            <person name="Nishiyama T."/>
            <person name="Hasebe M."/>
            <person name="Maruyama T."/>
            <person name="Minagawa J."/>
            <person name="Obokata J."/>
            <person name="Shigenobu S."/>
        </authorList>
    </citation>
    <scope>NUCLEOTIDE SEQUENCE [LARGE SCALE GENOMIC DNA]</scope>
</reference>
<dbReference type="Proteomes" id="UP000735302">
    <property type="component" value="Unassembled WGS sequence"/>
</dbReference>
<feature type="domain" description="Reverse transcriptase" evidence="1">
    <location>
        <begin position="442"/>
        <end position="668"/>
    </location>
</feature>
<evidence type="ECO:0000259" key="1">
    <source>
        <dbReference type="PROSITE" id="PS50878"/>
    </source>
</evidence>
<dbReference type="InterPro" id="IPR043502">
    <property type="entry name" value="DNA/RNA_pol_sf"/>
</dbReference>
<keyword evidence="2" id="KW-0808">Transferase</keyword>
<dbReference type="PANTHER" id="PTHR46670:SF3">
    <property type="entry name" value="ENDONUCLEASE_EXONUCLEASE_PHOSPHATASE DOMAIN-CONTAINING PROTEIN"/>
    <property type="match status" value="1"/>
</dbReference>
<keyword evidence="2" id="KW-0695">RNA-directed DNA polymerase</keyword>
<protein>
    <submittedName>
        <fullName evidence="2">RNA-directed DNA polymerase from mobile element jockey</fullName>
    </submittedName>
</protein>
<dbReference type="CDD" id="cd01650">
    <property type="entry name" value="RT_nLTR_like"/>
    <property type="match status" value="1"/>
</dbReference>
<gene>
    <name evidence="2" type="ORF">PoB_000659800</name>
</gene>
<dbReference type="AlphaFoldDB" id="A0AAV3YD58"/>
<sequence length="668" mass="76514">MNIDLLCITESWLKEGEQAKPSLLPPGYKFRSRPRLLRAGGGLAFVYRRSNYSFMKINLGAQYRSFESAAITIQSSDHRCHVICIYRPPRGKKNPSTINDFINDFENLLHELKQSKCPFYIVGDFNIHFDNKSDSDTKRLISLLTEHDMNQLITVPTHRCGHTLDYLITSCSNSLILHHQVFDKAISDHFLIIADIDISKPKQEKRTVTSRNLKQLDTSVLKDMLKNCLSRTTVENADHLNQATKTAIDHCARVRTRTISARPILPWFSLEIKEAKRLRRQAERKWRKTKLQVHRDIFTHHRDRVNSIVEEKKKTYYVNHLQGVTSCKELFQVTDCIFGNEKTTGLPCTGSDKELCHQFSTFFDKKIENIRSQLGSEPPSQSYASVFSGHLLNTFSPLNECDVLKIITKSAPKSCDLDYIPTHILMSCIDILLPYMTKIMNNSISNGTVPDCFKQATVKPLLKKPSLDENDFKNYRPDSNLPFLSKILEKIVLQQLLGHIEENELHEIFQSAYKQQHSTETALLKVTSDILDSIDNRKICILSLLDLSSAFDTIDHFILLERLENTFGISGSALLWPRSYLEYRTQSVQINNGRSDITVLKYGVPQGSVLGPILFTLYTQPIVKILTSHHFNYHFYADDSQIYIDGTIEDLPNLISNTQNCIEDIKHG</sequence>
<dbReference type="PROSITE" id="PS50878">
    <property type="entry name" value="RT_POL"/>
    <property type="match status" value="1"/>
</dbReference>
<dbReference type="InterPro" id="IPR036691">
    <property type="entry name" value="Endo/exonu/phosph_ase_sf"/>
</dbReference>
<dbReference type="InterPro" id="IPR000477">
    <property type="entry name" value="RT_dom"/>
</dbReference>
<evidence type="ECO:0000313" key="3">
    <source>
        <dbReference type="Proteomes" id="UP000735302"/>
    </source>
</evidence>
<dbReference type="SUPFAM" id="SSF56672">
    <property type="entry name" value="DNA/RNA polymerases"/>
    <property type="match status" value="1"/>
</dbReference>
<dbReference type="SUPFAM" id="SSF56219">
    <property type="entry name" value="DNase I-like"/>
    <property type="match status" value="1"/>
</dbReference>
<dbReference type="Gene3D" id="3.60.10.10">
    <property type="entry name" value="Endonuclease/exonuclease/phosphatase"/>
    <property type="match status" value="1"/>
</dbReference>
<evidence type="ECO:0000313" key="2">
    <source>
        <dbReference type="EMBL" id="GFN80092.1"/>
    </source>
</evidence>
<organism evidence="2 3">
    <name type="scientific">Plakobranchus ocellatus</name>
    <dbReference type="NCBI Taxonomy" id="259542"/>
    <lineage>
        <taxon>Eukaryota</taxon>
        <taxon>Metazoa</taxon>
        <taxon>Spiralia</taxon>
        <taxon>Lophotrochozoa</taxon>
        <taxon>Mollusca</taxon>
        <taxon>Gastropoda</taxon>
        <taxon>Heterobranchia</taxon>
        <taxon>Euthyneura</taxon>
        <taxon>Panpulmonata</taxon>
        <taxon>Sacoglossa</taxon>
        <taxon>Placobranchoidea</taxon>
        <taxon>Plakobranchidae</taxon>
        <taxon>Plakobranchus</taxon>
    </lineage>
</organism>
<proteinExistence type="predicted"/>
<name>A0AAV3YD58_9GAST</name>
<dbReference type="GO" id="GO:0003964">
    <property type="term" value="F:RNA-directed DNA polymerase activity"/>
    <property type="evidence" value="ECO:0007669"/>
    <property type="project" value="UniProtKB-KW"/>
</dbReference>
<keyword evidence="3" id="KW-1185">Reference proteome</keyword>